<name>A0A4R1BIC7_9BACT</name>
<protein>
    <submittedName>
        <fullName evidence="2">Uncharacterized protein</fullName>
    </submittedName>
</protein>
<feature type="signal peptide" evidence="1">
    <location>
        <begin position="1"/>
        <end position="25"/>
    </location>
</feature>
<organism evidence="2 3">
    <name type="scientific">Flaviaesturariibacter flavus</name>
    <dbReference type="NCBI Taxonomy" id="2502780"/>
    <lineage>
        <taxon>Bacteria</taxon>
        <taxon>Pseudomonadati</taxon>
        <taxon>Bacteroidota</taxon>
        <taxon>Chitinophagia</taxon>
        <taxon>Chitinophagales</taxon>
        <taxon>Chitinophagaceae</taxon>
        <taxon>Flaviaestuariibacter</taxon>
    </lineage>
</organism>
<gene>
    <name evidence="2" type="ORF">EPD60_06890</name>
</gene>
<sequence length="377" mass="42054">MKAAATRMTRVLPALLLLVVSTARAQTYSDGELRWRLDAGDARVLAQAYTRGQNGGEEVVFAVANMSDEKVTVSFQAYVTSVCGLTAERRIDYMLAPRQAESLQYLRVDGGDCGRIRTYPGNFTSMVSSVSVRLLAIAAGKPASGNKKLSAQPVVIKKPVVAKEPEVLSPAKPARAAGDCAQMVAYRDERLFEQWDKARSKYQLKAELVADIEKLRIELLEDSKNARSNWAQIRLHLKTVRDLVVDFVPSGTLARTAVQLGKVGKVAYRVDKFNNKVNDMIDVASQEDFEKAMVQNAKNELLELVPIVGGYIHFYENIQKIEDFEKLRDDVDFQLKQLATALETYKAALASAGSNFEVLNKYKDYIDNYLEKNCPQR</sequence>
<dbReference type="RefSeq" id="WP_131448209.1">
    <property type="nucleotide sequence ID" value="NZ_SJZI01000009.1"/>
</dbReference>
<proteinExistence type="predicted"/>
<accession>A0A4R1BIC7</accession>
<evidence type="ECO:0000313" key="3">
    <source>
        <dbReference type="Proteomes" id="UP000295334"/>
    </source>
</evidence>
<dbReference type="EMBL" id="SJZI01000009">
    <property type="protein sequence ID" value="TCJ17030.1"/>
    <property type="molecule type" value="Genomic_DNA"/>
</dbReference>
<dbReference type="Proteomes" id="UP000295334">
    <property type="component" value="Unassembled WGS sequence"/>
</dbReference>
<dbReference type="OrthoDB" id="9854927at2"/>
<keyword evidence="3" id="KW-1185">Reference proteome</keyword>
<reference evidence="2 3" key="1">
    <citation type="submission" date="2019-03" db="EMBL/GenBank/DDBJ databases">
        <authorList>
            <person name="Kim M.K.M."/>
        </authorList>
    </citation>
    <scope>NUCLEOTIDE SEQUENCE [LARGE SCALE GENOMIC DNA]</scope>
    <source>
        <strain evidence="2 3">17J68-12</strain>
    </source>
</reference>
<keyword evidence="1" id="KW-0732">Signal</keyword>
<dbReference type="AlphaFoldDB" id="A0A4R1BIC7"/>
<comment type="caution">
    <text evidence="2">The sequence shown here is derived from an EMBL/GenBank/DDBJ whole genome shotgun (WGS) entry which is preliminary data.</text>
</comment>
<evidence type="ECO:0000256" key="1">
    <source>
        <dbReference type="SAM" id="SignalP"/>
    </source>
</evidence>
<feature type="chain" id="PRO_5020319181" evidence="1">
    <location>
        <begin position="26"/>
        <end position="377"/>
    </location>
</feature>
<evidence type="ECO:0000313" key="2">
    <source>
        <dbReference type="EMBL" id="TCJ17030.1"/>
    </source>
</evidence>